<protein>
    <submittedName>
        <fullName evidence="2">Uncharacterized protein</fullName>
    </submittedName>
</protein>
<evidence type="ECO:0000313" key="2">
    <source>
        <dbReference type="EMBL" id="KAH0540981.1"/>
    </source>
</evidence>
<reference evidence="2 3" key="1">
    <citation type="journal article" date="2021" name="J. Hered.">
        <title>A chromosome-level genome assembly of the parasitoid wasp, Cotesia glomerata (Hymenoptera: Braconidae).</title>
        <authorList>
            <person name="Pinto B.J."/>
            <person name="Weis J.J."/>
            <person name="Gamble T."/>
            <person name="Ode P.J."/>
            <person name="Paul R."/>
            <person name="Zaspel J.M."/>
        </authorList>
    </citation>
    <scope>NUCLEOTIDE SEQUENCE [LARGE SCALE GENOMIC DNA]</scope>
    <source>
        <strain evidence="2">CgM1</strain>
    </source>
</reference>
<organism evidence="2 3">
    <name type="scientific">Cotesia glomerata</name>
    <name type="common">Lepidopteran parasitic wasp</name>
    <name type="synonym">Apanteles glomeratus</name>
    <dbReference type="NCBI Taxonomy" id="32391"/>
    <lineage>
        <taxon>Eukaryota</taxon>
        <taxon>Metazoa</taxon>
        <taxon>Ecdysozoa</taxon>
        <taxon>Arthropoda</taxon>
        <taxon>Hexapoda</taxon>
        <taxon>Insecta</taxon>
        <taxon>Pterygota</taxon>
        <taxon>Neoptera</taxon>
        <taxon>Endopterygota</taxon>
        <taxon>Hymenoptera</taxon>
        <taxon>Apocrita</taxon>
        <taxon>Ichneumonoidea</taxon>
        <taxon>Braconidae</taxon>
        <taxon>Microgastrinae</taxon>
        <taxon>Cotesia</taxon>
    </lineage>
</organism>
<name>A0AAV7I6W5_COTGL</name>
<dbReference type="AlphaFoldDB" id="A0AAV7I6W5"/>
<sequence>MAHTWWATSGSPGRPPALQNRYSVSQRGAEGSLGLGKRREESPTNELVYFMCTYTNEGAHTQRKLEKERPSRDVCGRGPLTLNCWWQFDGHDVPFKKKDCTDDPGVVVRASPRAAAAALINTGKRLVINASLFILDESKPDCDDSSEYKYGSLAVGIYMMYDVCCMLWWSVGTEYCLPTSHEKREKKI</sequence>
<dbReference type="Proteomes" id="UP000826195">
    <property type="component" value="Unassembled WGS sequence"/>
</dbReference>
<accession>A0AAV7I6W5</accession>
<feature type="region of interest" description="Disordered" evidence="1">
    <location>
        <begin position="1"/>
        <end position="22"/>
    </location>
</feature>
<evidence type="ECO:0000313" key="3">
    <source>
        <dbReference type="Proteomes" id="UP000826195"/>
    </source>
</evidence>
<dbReference type="EMBL" id="JAHXZJ010002609">
    <property type="protein sequence ID" value="KAH0540981.1"/>
    <property type="molecule type" value="Genomic_DNA"/>
</dbReference>
<comment type="caution">
    <text evidence="2">The sequence shown here is derived from an EMBL/GenBank/DDBJ whole genome shotgun (WGS) entry which is preliminary data.</text>
</comment>
<feature type="compositionally biased region" description="Polar residues" evidence="1">
    <location>
        <begin position="1"/>
        <end position="11"/>
    </location>
</feature>
<evidence type="ECO:0000256" key="1">
    <source>
        <dbReference type="SAM" id="MobiDB-lite"/>
    </source>
</evidence>
<gene>
    <name evidence="2" type="ORF">KQX54_020726</name>
</gene>
<proteinExistence type="predicted"/>
<keyword evidence="3" id="KW-1185">Reference proteome</keyword>